<dbReference type="Pfam" id="PF00034">
    <property type="entry name" value="Cytochrom_C"/>
    <property type="match status" value="1"/>
</dbReference>
<proteinExistence type="predicted"/>
<dbReference type="GO" id="GO:0009055">
    <property type="term" value="F:electron transfer activity"/>
    <property type="evidence" value="ECO:0007669"/>
    <property type="project" value="InterPro"/>
</dbReference>
<gene>
    <name evidence="8" type="ORF">GCM10008024_41350</name>
</gene>
<dbReference type="InterPro" id="IPR050597">
    <property type="entry name" value="Cytochrome_c_Oxidase_Subunit"/>
</dbReference>
<evidence type="ECO:0000313" key="9">
    <source>
        <dbReference type="Proteomes" id="UP000634647"/>
    </source>
</evidence>
<evidence type="ECO:0000313" key="8">
    <source>
        <dbReference type="EMBL" id="GHE06614.1"/>
    </source>
</evidence>
<dbReference type="PANTHER" id="PTHR33751:SF9">
    <property type="entry name" value="CYTOCHROME C4"/>
    <property type="match status" value="1"/>
</dbReference>
<keyword evidence="3 6" id="KW-0479">Metal-binding</keyword>
<evidence type="ECO:0000259" key="7">
    <source>
        <dbReference type="PROSITE" id="PS51007"/>
    </source>
</evidence>
<dbReference type="InterPro" id="IPR009056">
    <property type="entry name" value="Cyt_c-like_dom"/>
</dbReference>
<evidence type="ECO:0000256" key="1">
    <source>
        <dbReference type="ARBA" id="ARBA00022448"/>
    </source>
</evidence>
<keyword evidence="2 6" id="KW-0349">Heme</keyword>
<dbReference type="Proteomes" id="UP000634647">
    <property type="component" value="Unassembled WGS sequence"/>
</dbReference>
<dbReference type="Gene3D" id="1.10.760.10">
    <property type="entry name" value="Cytochrome c-like domain"/>
    <property type="match status" value="1"/>
</dbReference>
<dbReference type="GO" id="GO:0046872">
    <property type="term" value="F:metal ion binding"/>
    <property type="evidence" value="ECO:0007669"/>
    <property type="project" value="UniProtKB-KW"/>
</dbReference>
<keyword evidence="1" id="KW-0813">Transport</keyword>
<evidence type="ECO:0000256" key="5">
    <source>
        <dbReference type="ARBA" id="ARBA00023004"/>
    </source>
</evidence>
<keyword evidence="5 6" id="KW-0408">Iron</keyword>
<reference evidence="8" key="1">
    <citation type="journal article" date="2014" name="Int. J. Syst. Evol. Microbiol.">
        <title>Complete genome sequence of Corynebacterium casei LMG S-19264T (=DSM 44701T), isolated from a smear-ripened cheese.</title>
        <authorList>
            <consortium name="US DOE Joint Genome Institute (JGI-PGF)"/>
            <person name="Walter F."/>
            <person name="Albersmeier A."/>
            <person name="Kalinowski J."/>
            <person name="Ruckert C."/>
        </authorList>
    </citation>
    <scope>NUCLEOTIDE SEQUENCE</scope>
    <source>
        <strain evidence="8">CGMCC 1.10859</strain>
    </source>
</reference>
<comment type="caution">
    <text evidence="8">The sequence shown here is derived from an EMBL/GenBank/DDBJ whole genome shotgun (WGS) entry which is preliminary data.</text>
</comment>
<dbReference type="EMBL" id="BNAB01000054">
    <property type="protein sequence ID" value="GHE06614.1"/>
    <property type="molecule type" value="Genomic_DNA"/>
</dbReference>
<protein>
    <recommendedName>
        <fullName evidence="7">Cytochrome c domain-containing protein</fullName>
    </recommendedName>
</protein>
<evidence type="ECO:0000256" key="4">
    <source>
        <dbReference type="ARBA" id="ARBA00022982"/>
    </source>
</evidence>
<accession>A0AAN4UVH3</accession>
<dbReference type="RefSeq" id="WP_210184823.1">
    <property type="nucleotide sequence ID" value="NZ_BNAB01000054.1"/>
</dbReference>
<evidence type="ECO:0000256" key="2">
    <source>
        <dbReference type="ARBA" id="ARBA00022617"/>
    </source>
</evidence>
<reference evidence="8" key="2">
    <citation type="submission" date="2023-06" db="EMBL/GenBank/DDBJ databases">
        <authorList>
            <person name="Sun Q."/>
            <person name="Zhou Y."/>
        </authorList>
    </citation>
    <scope>NUCLEOTIDE SEQUENCE</scope>
    <source>
        <strain evidence="8">CGMCC 1.10859</strain>
    </source>
</reference>
<evidence type="ECO:0000256" key="3">
    <source>
        <dbReference type="ARBA" id="ARBA00022723"/>
    </source>
</evidence>
<dbReference type="AlphaFoldDB" id="A0AAN4UVH3"/>
<feature type="domain" description="Cytochrome c" evidence="7">
    <location>
        <begin position="53"/>
        <end position="131"/>
    </location>
</feature>
<sequence>MRFDYRTIRTLAMPVVVGLVGASPAYMARGAAVGILTILASSPASAVSVPGASEAAAGAAISAQCAACHGDNGISADTNTPNLAGQHYEYLLTQLKAYHDGDRKNAIMNEMARSLTSQQMKDLAAYFANVSIKVGSASGKNGKARN</sequence>
<dbReference type="PROSITE" id="PS51007">
    <property type="entry name" value="CYTC"/>
    <property type="match status" value="1"/>
</dbReference>
<dbReference type="SUPFAM" id="SSF46626">
    <property type="entry name" value="Cytochrome c"/>
    <property type="match status" value="1"/>
</dbReference>
<dbReference type="GO" id="GO:0020037">
    <property type="term" value="F:heme binding"/>
    <property type="evidence" value="ECO:0007669"/>
    <property type="project" value="InterPro"/>
</dbReference>
<evidence type="ECO:0000256" key="6">
    <source>
        <dbReference type="PROSITE-ProRule" id="PRU00433"/>
    </source>
</evidence>
<dbReference type="InterPro" id="IPR036909">
    <property type="entry name" value="Cyt_c-like_dom_sf"/>
</dbReference>
<keyword evidence="4" id="KW-0249">Electron transport</keyword>
<name>A0AAN4UVH3_9RHOB</name>
<dbReference type="PANTHER" id="PTHR33751">
    <property type="entry name" value="CBB3-TYPE CYTOCHROME C OXIDASE SUBUNIT FIXP"/>
    <property type="match status" value="1"/>
</dbReference>
<organism evidence="8 9">
    <name type="scientific">Allgaiera indica</name>
    <dbReference type="NCBI Taxonomy" id="765699"/>
    <lineage>
        <taxon>Bacteria</taxon>
        <taxon>Pseudomonadati</taxon>
        <taxon>Pseudomonadota</taxon>
        <taxon>Alphaproteobacteria</taxon>
        <taxon>Rhodobacterales</taxon>
        <taxon>Paracoccaceae</taxon>
        <taxon>Allgaiera</taxon>
    </lineage>
</organism>